<feature type="region of interest" description="Disordered" evidence="1">
    <location>
        <begin position="1"/>
        <end position="40"/>
    </location>
</feature>
<dbReference type="Pfam" id="PF09299">
    <property type="entry name" value="Mu-transpos_C"/>
    <property type="match status" value="1"/>
</dbReference>
<dbReference type="PANTHER" id="PTHR35004">
    <property type="entry name" value="TRANSPOSASE RV3428C-RELATED"/>
    <property type="match status" value="1"/>
</dbReference>
<feature type="compositionally biased region" description="Low complexity" evidence="1">
    <location>
        <begin position="1"/>
        <end position="25"/>
    </location>
</feature>
<dbReference type="InterPro" id="IPR009057">
    <property type="entry name" value="Homeodomain-like_sf"/>
</dbReference>
<evidence type="ECO:0000313" key="6">
    <source>
        <dbReference type="EMBL" id="MBB5643157.1"/>
    </source>
</evidence>
<dbReference type="SUPFAM" id="SSF53098">
    <property type="entry name" value="Ribonuclease H-like"/>
    <property type="match status" value="1"/>
</dbReference>
<dbReference type="PROSITE" id="PS50994">
    <property type="entry name" value="INTEGRASE"/>
    <property type="match status" value="1"/>
</dbReference>
<dbReference type="InterPro" id="IPR001584">
    <property type="entry name" value="Integrase_cat-core"/>
</dbReference>
<evidence type="ECO:0000313" key="7">
    <source>
        <dbReference type="Proteomes" id="UP000561726"/>
    </source>
</evidence>
<evidence type="ECO:0000256" key="1">
    <source>
        <dbReference type="SAM" id="MobiDB-lite"/>
    </source>
</evidence>
<accession>A0A7W9E4X2</accession>
<reference evidence="4 7" key="1">
    <citation type="submission" date="2020-08" db="EMBL/GenBank/DDBJ databases">
        <title>Sequencing the genomes of 1000 actinobacteria strains.</title>
        <authorList>
            <person name="Klenk H.-P."/>
        </authorList>
    </citation>
    <scope>NUCLEOTIDE SEQUENCE [LARGE SCALE GENOMIC DNA]</scope>
    <source>
        <strain evidence="4 7">DSM 21065</strain>
    </source>
</reference>
<dbReference type="EMBL" id="JACHBQ010000001">
    <property type="protein sequence ID" value="MBB5643157.1"/>
    <property type="molecule type" value="Genomic_DNA"/>
</dbReference>
<dbReference type="Pfam" id="PF13518">
    <property type="entry name" value="HTH_28"/>
    <property type="match status" value="1"/>
</dbReference>
<evidence type="ECO:0000259" key="2">
    <source>
        <dbReference type="PROSITE" id="PS50994"/>
    </source>
</evidence>
<evidence type="ECO:0000313" key="5">
    <source>
        <dbReference type="EMBL" id="MBB5642310.1"/>
    </source>
</evidence>
<dbReference type="InterPro" id="IPR015378">
    <property type="entry name" value="Transposase-like_Mu_C"/>
</dbReference>
<dbReference type="Gene3D" id="3.30.420.10">
    <property type="entry name" value="Ribonuclease H-like superfamily/Ribonuclease H"/>
    <property type="match status" value="1"/>
</dbReference>
<dbReference type="SUPFAM" id="SSF46689">
    <property type="entry name" value="Homeodomain-like"/>
    <property type="match status" value="1"/>
</dbReference>
<dbReference type="PANTHER" id="PTHR35004:SF6">
    <property type="entry name" value="TRANSPOSASE"/>
    <property type="match status" value="1"/>
</dbReference>
<sequence length="508" mass="55272">MPALSPALLPVSPRASPAEPADALLVPPPPAGPPSASAVRRGRTEKIALFRYHLIRDAADDSVTTRQRGPMVRALAGLVHPGPFGGTVTVSKDTLDRWIRQWRRGGFDALRPRGRAQGAVTPAQILSLAATLKRERPARTSAQVRRIMIDTLGDAPSESTLLRHFRTLELSTGVREVFGRFEADYPNEIWVGDGLHGPRINGRKTYLFAFLDDHSRMVTAGRWAYAEDSVRLTAALRPALEARGIPGTIYVDNGSAFVDESLSRTCARLGIRLTHSKPYRPQGRGKIERFFNTVNSQFLTEITTVDTTTGVVDAGVGSMVTTLEEMNALFTSWVEMVYHQATHSTTGQTPVQRWDAGWAGRRPVRKEKTVIAEAFQWSAIRTVTKSATVSLQSNTYQVDQLLVGKRVELVYDPFDLAGLITVSAGNGVPAGIAVLSEIRRHVHKKAATAAADEADTGARNAASGIDYLRLVETRHKGTMAGEPISFVKASTPAARKVVFVPTVSEAAR</sequence>
<dbReference type="GO" id="GO:0015074">
    <property type="term" value="P:DNA integration"/>
    <property type="evidence" value="ECO:0007669"/>
    <property type="project" value="InterPro"/>
</dbReference>
<feature type="domain" description="Integrase catalytic" evidence="2">
    <location>
        <begin position="182"/>
        <end position="358"/>
    </location>
</feature>
<dbReference type="RefSeq" id="WP_221243938.1">
    <property type="nucleotide sequence ID" value="NZ_JACHBQ010000001.1"/>
</dbReference>
<gene>
    <name evidence="3" type="ORF">BJ997_001545</name>
    <name evidence="4" type="ORF">BJ997_001898</name>
    <name evidence="5" type="ORF">BJ997_002858</name>
    <name evidence="6" type="ORF">BJ997_003705</name>
</gene>
<proteinExistence type="predicted"/>
<dbReference type="InterPro" id="IPR055247">
    <property type="entry name" value="InsJ-like_HTH"/>
</dbReference>
<organism evidence="4 7">
    <name type="scientific">Cryobacterium roopkundense</name>
    <dbReference type="NCBI Taxonomy" id="1001240"/>
    <lineage>
        <taxon>Bacteria</taxon>
        <taxon>Bacillati</taxon>
        <taxon>Actinomycetota</taxon>
        <taxon>Actinomycetes</taxon>
        <taxon>Micrococcales</taxon>
        <taxon>Microbacteriaceae</taxon>
        <taxon>Cryobacterium</taxon>
    </lineage>
</organism>
<name>A0A7W9E4X2_9MICO</name>
<dbReference type="InterPro" id="IPR012337">
    <property type="entry name" value="RNaseH-like_sf"/>
</dbReference>
<dbReference type="EMBL" id="JACHBQ010000001">
    <property type="protein sequence ID" value="MBB5640997.1"/>
    <property type="molecule type" value="Genomic_DNA"/>
</dbReference>
<dbReference type="GO" id="GO:0003676">
    <property type="term" value="F:nucleic acid binding"/>
    <property type="evidence" value="ECO:0007669"/>
    <property type="project" value="InterPro"/>
</dbReference>
<dbReference type="EMBL" id="JACHBQ010000001">
    <property type="protein sequence ID" value="MBB5642310.1"/>
    <property type="molecule type" value="Genomic_DNA"/>
</dbReference>
<dbReference type="EMBL" id="JACHBQ010000001">
    <property type="protein sequence ID" value="MBB5641350.1"/>
    <property type="molecule type" value="Genomic_DNA"/>
</dbReference>
<evidence type="ECO:0000313" key="4">
    <source>
        <dbReference type="EMBL" id="MBB5641350.1"/>
    </source>
</evidence>
<dbReference type="Pfam" id="PF00665">
    <property type="entry name" value="rve"/>
    <property type="match status" value="1"/>
</dbReference>
<dbReference type="InterPro" id="IPR036397">
    <property type="entry name" value="RNaseH_sf"/>
</dbReference>
<dbReference type="Proteomes" id="UP000561726">
    <property type="component" value="Unassembled WGS sequence"/>
</dbReference>
<protein>
    <submittedName>
        <fullName evidence="4">Putative transposase</fullName>
    </submittedName>
</protein>
<comment type="caution">
    <text evidence="4">The sequence shown here is derived from an EMBL/GenBank/DDBJ whole genome shotgun (WGS) entry which is preliminary data.</text>
</comment>
<dbReference type="AlphaFoldDB" id="A0A7W9E4X2"/>
<evidence type="ECO:0000313" key="3">
    <source>
        <dbReference type="EMBL" id="MBB5640997.1"/>
    </source>
</evidence>